<organism evidence="2 3">
    <name type="scientific">Romanomermis culicivorax</name>
    <name type="common">Nematode worm</name>
    <dbReference type="NCBI Taxonomy" id="13658"/>
    <lineage>
        <taxon>Eukaryota</taxon>
        <taxon>Metazoa</taxon>
        <taxon>Ecdysozoa</taxon>
        <taxon>Nematoda</taxon>
        <taxon>Enoplea</taxon>
        <taxon>Dorylaimia</taxon>
        <taxon>Mermithida</taxon>
        <taxon>Mermithoidea</taxon>
        <taxon>Mermithidae</taxon>
        <taxon>Romanomermis</taxon>
    </lineage>
</organism>
<feature type="region of interest" description="Disordered" evidence="1">
    <location>
        <begin position="1"/>
        <end position="34"/>
    </location>
</feature>
<dbReference type="Proteomes" id="UP000887565">
    <property type="component" value="Unplaced"/>
</dbReference>
<name>A0A915KKQ9_ROMCU</name>
<feature type="compositionally biased region" description="Polar residues" evidence="1">
    <location>
        <begin position="11"/>
        <end position="34"/>
    </location>
</feature>
<evidence type="ECO:0000256" key="1">
    <source>
        <dbReference type="SAM" id="MobiDB-lite"/>
    </source>
</evidence>
<dbReference type="WBParaSite" id="nRc.2.0.1.t39350-RA">
    <property type="protein sequence ID" value="nRc.2.0.1.t39350-RA"/>
    <property type="gene ID" value="nRc.2.0.1.g39350"/>
</dbReference>
<dbReference type="AlphaFoldDB" id="A0A915KKQ9"/>
<accession>A0A915KKQ9</accession>
<protein>
    <submittedName>
        <fullName evidence="3">Uncharacterized protein</fullName>
    </submittedName>
</protein>
<evidence type="ECO:0000313" key="3">
    <source>
        <dbReference type="WBParaSite" id="nRc.2.0.1.t39350-RA"/>
    </source>
</evidence>
<sequence length="91" mass="9938">MNSRARRVISGPNTCNTTGPESTMSGPMRASTWNGSLSSANGKCEYFLAKSADQMAHIALVMDDESYDLAQGRWVPVDMGLDHEQGWKEKG</sequence>
<reference evidence="3" key="1">
    <citation type="submission" date="2022-11" db="UniProtKB">
        <authorList>
            <consortium name="WormBaseParasite"/>
        </authorList>
    </citation>
    <scope>IDENTIFICATION</scope>
</reference>
<proteinExistence type="predicted"/>
<keyword evidence="2" id="KW-1185">Reference proteome</keyword>
<evidence type="ECO:0000313" key="2">
    <source>
        <dbReference type="Proteomes" id="UP000887565"/>
    </source>
</evidence>